<sequence length="66" mass="7691">IGEMKSKTQADELCDGLPSQFSKFLTYSKELQFTEKPDYCGIRNSFRRLLKSIEPDEAKWKVESIE</sequence>
<dbReference type="RefSeq" id="XP_004256570.1">
    <property type="nucleotide sequence ID" value="XM_004256522.1"/>
</dbReference>
<accession>A0A0A1UBW8</accession>
<dbReference type="GO" id="GO:0016301">
    <property type="term" value="F:kinase activity"/>
    <property type="evidence" value="ECO:0007669"/>
    <property type="project" value="UniProtKB-KW"/>
</dbReference>
<dbReference type="GeneID" id="14888798"/>
<dbReference type="EMBL" id="KB206573">
    <property type="protein sequence ID" value="ELP89799.1"/>
    <property type="molecule type" value="Genomic_DNA"/>
</dbReference>
<dbReference type="AlphaFoldDB" id="A0A0A1UBW8"/>
<dbReference type="VEuPathDB" id="AmoebaDB:EIN_425310"/>
<keyword evidence="2" id="KW-1185">Reference proteome</keyword>
<proteinExistence type="predicted"/>
<name>A0A0A1UBW8_ENTIV</name>
<keyword evidence="1" id="KW-0418">Kinase</keyword>
<dbReference type="KEGG" id="eiv:EIN_425310"/>
<gene>
    <name evidence="1" type="ORF">EIN_425310</name>
</gene>
<dbReference type="Gene3D" id="1.10.510.10">
    <property type="entry name" value="Transferase(Phosphotransferase) domain 1"/>
    <property type="match status" value="1"/>
</dbReference>
<keyword evidence="1" id="KW-0808">Transferase</keyword>
<reference evidence="1 2" key="1">
    <citation type="submission" date="2012-10" db="EMBL/GenBank/DDBJ databases">
        <authorList>
            <person name="Zafar N."/>
            <person name="Inman J."/>
            <person name="Hall N."/>
            <person name="Lorenzi H."/>
            <person name="Caler E."/>
        </authorList>
    </citation>
    <scope>NUCLEOTIDE SEQUENCE [LARGE SCALE GENOMIC DNA]</scope>
    <source>
        <strain evidence="1 2">IP1</strain>
    </source>
</reference>
<evidence type="ECO:0000313" key="2">
    <source>
        <dbReference type="Proteomes" id="UP000014680"/>
    </source>
</evidence>
<evidence type="ECO:0000313" key="1">
    <source>
        <dbReference type="EMBL" id="ELP89799.1"/>
    </source>
</evidence>
<protein>
    <submittedName>
        <fullName evidence="1">Casein kinase, putative</fullName>
    </submittedName>
</protein>
<dbReference type="OrthoDB" id="1932208at2759"/>
<feature type="non-terminal residue" evidence="1">
    <location>
        <position position="1"/>
    </location>
</feature>
<dbReference type="Proteomes" id="UP000014680">
    <property type="component" value="Unassembled WGS sequence"/>
</dbReference>
<organism evidence="1 2">
    <name type="scientific">Entamoeba invadens IP1</name>
    <dbReference type="NCBI Taxonomy" id="370355"/>
    <lineage>
        <taxon>Eukaryota</taxon>
        <taxon>Amoebozoa</taxon>
        <taxon>Evosea</taxon>
        <taxon>Archamoebae</taxon>
        <taxon>Mastigamoebida</taxon>
        <taxon>Entamoebidae</taxon>
        <taxon>Entamoeba</taxon>
    </lineage>
</organism>